<evidence type="ECO:0000313" key="2">
    <source>
        <dbReference type="Proteomes" id="UP000887116"/>
    </source>
</evidence>
<reference evidence="1" key="1">
    <citation type="submission" date="2020-07" db="EMBL/GenBank/DDBJ databases">
        <title>Multicomponent nature underlies the extraordinary mechanical properties of spider dragline silk.</title>
        <authorList>
            <person name="Kono N."/>
            <person name="Nakamura H."/>
            <person name="Mori M."/>
            <person name="Yoshida Y."/>
            <person name="Ohtoshi R."/>
            <person name="Malay A.D."/>
            <person name="Moran D.A.P."/>
            <person name="Tomita M."/>
            <person name="Numata K."/>
            <person name="Arakawa K."/>
        </authorList>
    </citation>
    <scope>NUCLEOTIDE SEQUENCE</scope>
</reference>
<dbReference type="Proteomes" id="UP000887116">
    <property type="component" value="Unassembled WGS sequence"/>
</dbReference>
<dbReference type="EMBL" id="BMAO01034731">
    <property type="protein sequence ID" value="GFQ98526.1"/>
    <property type="molecule type" value="Genomic_DNA"/>
</dbReference>
<gene>
    <name evidence="1" type="ORF">TNCT_166711</name>
</gene>
<comment type="caution">
    <text evidence="1">The sequence shown here is derived from an EMBL/GenBank/DDBJ whole genome shotgun (WGS) entry which is preliminary data.</text>
</comment>
<proteinExistence type="predicted"/>
<protein>
    <submittedName>
        <fullName evidence="1">Uncharacterized protein</fullName>
    </submittedName>
</protein>
<dbReference type="AlphaFoldDB" id="A0A8X6L7N5"/>
<name>A0A8X6L7N5_TRICU</name>
<accession>A0A8X6L7N5</accession>
<sequence>MRTSRLVLKHIDASLPLSATSQAKTKKRHAAGIAGLPFSATMWTPHLVLKHNRHSLTIFCDAPLLDFQAQKQRKVSLLASPGHLSSAVMRSSHLVLTTIDTSSPLWRNSAFGSSVGHASKTFLLLTLASDFSHDFLFASDPSGSENLDKTIVSTANYILHLPSP</sequence>
<organism evidence="1 2">
    <name type="scientific">Trichonephila clavata</name>
    <name type="common">Joro spider</name>
    <name type="synonym">Nephila clavata</name>
    <dbReference type="NCBI Taxonomy" id="2740835"/>
    <lineage>
        <taxon>Eukaryota</taxon>
        <taxon>Metazoa</taxon>
        <taxon>Ecdysozoa</taxon>
        <taxon>Arthropoda</taxon>
        <taxon>Chelicerata</taxon>
        <taxon>Arachnida</taxon>
        <taxon>Araneae</taxon>
        <taxon>Araneomorphae</taxon>
        <taxon>Entelegynae</taxon>
        <taxon>Araneoidea</taxon>
        <taxon>Nephilidae</taxon>
        <taxon>Trichonephila</taxon>
    </lineage>
</organism>
<keyword evidence="2" id="KW-1185">Reference proteome</keyword>
<evidence type="ECO:0000313" key="1">
    <source>
        <dbReference type="EMBL" id="GFQ98526.1"/>
    </source>
</evidence>